<feature type="domain" description="Glycosyltransferase 2-like" evidence="4">
    <location>
        <begin position="5"/>
        <end position="135"/>
    </location>
</feature>
<gene>
    <name evidence="5" type="primary">exoM</name>
    <name evidence="5" type="ORF">FRZ44_03140</name>
</gene>
<dbReference type="AlphaFoldDB" id="A0A5J6MCK0"/>
<dbReference type="Gene3D" id="3.90.550.10">
    <property type="entry name" value="Spore Coat Polysaccharide Biosynthesis Protein SpsA, Chain A"/>
    <property type="match status" value="1"/>
</dbReference>
<dbReference type="Proteomes" id="UP000326202">
    <property type="component" value="Chromosome"/>
</dbReference>
<dbReference type="GO" id="GO:0016757">
    <property type="term" value="F:glycosyltransferase activity"/>
    <property type="evidence" value="ECO:0007669"/>
    <property type="project" value="UniProtKB-KW"/>
</dbReference>
<name>A0A5J6MCK0_9PROT</name>
<dbReference type="SUPFAM" id="SSF53448">
    <property type="entry name" value="Nucleotide-diphospho-sugar transferases"/>
    <property type="match status" value="1"/>
</dbReference>
<dbReference type="InterPro" id="IPR029044">
    <property type="entry name" value="Nucleotide-diphossugar_trans"/>
</dbReference>
<evidence type="ECO:0000259" key="4">
    <source>
        <dbReference type="Pfam" id="PF00535"/>
    </source>
</evidence>
<keyword evidence="2" id="KW-0328">Glycosyltransferase</keyword>
<keyword evidence="3" id="KW-0808">Transferase</keyword>
<proteinExistence type="inferred from homology"/>
<evidence type="ECO:0000313" key="5">
    <source>
        <dbReference type="EMBL" id="QEX15034.1"/>
    </source>
</evidence>
<dbReference type="CDD" id="cd00761">
    <property type="entry name" value="Glyco_tranf_GTA_type"/>
    <property type="match status" value="1"/>
</dbReference>
<reference evidence="5 6" key="1">
    <citation type="submission" date="2019-08" db="EMBL/GenBank/DDBJ databases">
        <title>Hyperibacter terrae gen. nov., sp. nov. and Hyperibacter viscosus sp. nov., two new members in the family Rhodospirillaceae isolated from the rhizosphere of Hypericum perforatum.</title>
        <authorList>
            <person name="Noviana Z."/>
        </authorList>
    </citation>
    <scope>NUCLEOTIDE SEQUENCE [LARGE SCALE GENOMIC DNA]</scope>
    <source>
        <strain evidence="5 6">R5913</strain>
    </source>
</reference>
<dbReference type="PANTHER" id="PTHR43179">
    <property type="entry name" value="RHAMNOSYLTRANSFERASE WBBL"/>
    <property type="match status" value="1"/>
</dbReference>
<evidence type="ECO:0000313" key="6">
    <source>
        <dbReference type="Proteomes" id="UP000326202"/>
    </source>
</evidence>
<evidence type="ECO:0000256" key="2">
    <source>
        <dbReference type="ARBA" id="ARBA00022676"/>
    </source>
</evidence>
<dbReference type="InterPro" id="IPR001173">
    <property type="entry name" value="Glyco_trans_2-like"/>
</dbReference>
<dbReference type="RefSeq" id="WP_151175528.1">
    <property type="nucleotide sequence ID" value="NZ_CP042906.1"/>
</dbReference>
<accession>A0A5J6MCK0</accession>
<evidence type="ECO:0000256" key="1">
    <source>
        <dbReference type="ARBA" id="ARBA00006739"/>
    </source>
</evidence>
<comment type="similarity">
    <text evidence="1">Belongs to the glycosyltransferase 2 family.</text>
</comment>
<dbReference type="KEGG" id="htq:FRZ44_03140"/>
<organism evidence="5 6">
    <name type="scientific">Hypericibacter terrae</name>
    <dbReference type="NCBI Taxonomy" id="2602015"/>
    <lineage>
        <taxon>Bacteria</taxon>
        <taxon>Pseudomonadati</taxon>
        <taxon>Pseudomonadota</taxon>
        <taxon>Alphaproteobacteria</taxon>
        <taxon>Rhodospirillales</taxon>
        <taxon>Dongiaceae</taxon>
        <taxon>Hypericibacter</taxon>
    </lineage>
</organism>
<sequence>MSQVSIVICTFNRPALMAKAVRSCVAQEGLPANTIAIHVVDNSADGNAAAQVQALATSSPVPITYVGERRSNIARARNAGIAASDAPFIAFLDDDEEASPRWIAGLLATIERTGADVAFAPVLPQFEAGQPPAWDPEALLFKRDMGLPDGTPAPLHATGASRGGGTGNCMLRRATCIGSGEPFDPGFGVTGGEDTDFFMGLSRAGRRFVWCASAPVSEFVPAARSRLDYMARRTFRQNQSYVRLRKKNSARPLLVTANLMARGAVQLGLWSLLAVLGRLARRGDASRAWIKMNAGAGKLLWARAADKHS</sequence>
<protein>
    <submittedName>
        <fullName evidence="5">Succinoglycan biosynthesis protein ExoM</fullName>
    </submittedName>
</protein>
<dbReference type="Pfam" id="PF00535">
    <property type="entry name" value="Glycos_transf_2"/>
    <property type="match status" value="1"/>
</dbReference>
<evidence type="ECO:0000256" key="3">
    <source>
        <dbReference type="ARBA" id="ARBA00022679"/>
    </source>
</evidence>
<dbReference type="PANTHER" id="PTHR43179:SF12">
    <property type="entry name" value="GALACTOFURANOSYLTRANSFERASE GLFT2"/>
    <property type="match status" value="1"/>
</dbReference>
<keyword evidence="6" id="KW-1185">Reference proteome</keyword>
<dbReference type="EMBL" id="CP042906">
    <property type="protein sequence ID" value="QEX15034.1"/>
    <property type="molecule type" value="Genomic_DNA"/>
</dbReference>
<dbReference type="OrthoDB" id="6116224at2"/>